<dbReference type="Pfam" id="PF09369">
    <property type="entry name" value="MZB"/>
    <property type="match status" value="1"/>
</dbReference>
<name>A0A1M8A454_MALS4</name>
<gene>
    <name evidence="5" type="ORF">MSYG_1510</name>
</gene>
<keyword evidence="5" id="KW-0347">Helicase</keyword>
<keyword evidence="5" id="KW-0378">Hydrolase</keyword>
<evidence type="ECO:0000313" key="6">
    <source>
        <dbReference type="Proteomes" id="UP000186303"/>
    </source>
</evidence>
<accession>A0A1M8A454</accession>
<organism evidence="5 6">
    <name type="scientific">Malassezia sympodialis (strain ATCC 42132)</name>
    <name type="common">Atopic eczema-associated yeast</name>
    <dbReference type="NCBI Taxonomy" id="1230383"/>
    <lineage>
        <taxon>Eukaryota</taxon>
        <taxon>Fungi</taxon>
        <taxon>Dikarya</taxon>
        <taxon>Basidiomycota</taxon>
        <taxon>Ustilaginomycotina</taxon>
        <taxon>Malasseziomycetes</taxon>
        <taxon>Malasseziales</taxon>
        <taxon>Malasseziaceae</taxon>
        <taxon>Malassezia</taxon>
    </lineage>
</organism>
<dbReference type="AlphaFoldDB" id="A0A1M8A454"/>
<dbReference type="Gene3D" id="3.40.50.300">
    <property type="entry name" value="P-loop containing nucleotide triphosphate hydrolases"/>
    <property type="match status" value="2"/>
</dbReference>
<dbReference type="Pfam" id="PF00271">
    <property type="entry name" value="Helicase_C"/>
    <property type="match status" value="1"/>
</dbReference>
<dbReference type="Proteomes" id="UP000186303">
    <property type="component" value="Chromosome 2"/>
</dbReference>
<dbReference type="CDD" id="cd18797">
    <property type="entry name" value="SF2_C_Hrq"/>
    <property type="match status" value="1"/>
</dbReference>
<feature type="domain" description="Helicase C-terminal" evidence="4">
    <location>
        <begin position="491"/>
        <end position="677"/>
    </location>
</feature>
<dbReference type="SUPFAM" id="SSF52540">
    <property type="entry name" value="P-loop containing nucleoside triphosphate hydrolases"/>
    <property type="match status" value="1"/>
</dbReference>
<protein>
    <submittedName>
        <fullName evidence="5">Similar to S.cerevisiae protein HRQ1 (3'-5' DNA helicase that has DNA strand annealing activity)</fullName>
    </submittedName>
</protein>
<dbReference type="SMART" id="SM00487">
    <property type="entry name" value="DEXDc"/>
    <property type="match status" value="1"/>
</dbReference>
<dbReference type="GO" id="GO:0005634">
    <property type="term" value="C:nucleus"/>
    <property type="evidence" value="ECO:0007669"/>
    <property type="project" value="TreeGrafter"/>
</dbReference>
<dbReference type="InterPro" id="IPR018973">
    <property type="entry name" value="MZB"/>
</dbReference>
<dbReference type="OrthoDB" id="18781at2759"/>
<dbReference type="PROSITE" id="PS51192">
    <property type="entry name" value="HELICASE_ATP_BIND_1"/>
    <property type="match status" value="1"/>
</dbReference>
<evidence type="ECO:0000259" key="3">
    <source>
        <dbReference type="PROSITE" id="PS51192"/>
    </source>
</evidence>
<dbReference type="GO" id="GO:0003676">
    <property type="term" value="F:nucleic acid binding"/>
    <property type="evidence" value="ECO:0007669"/>
    <property type="project" value="InterPro"/>
</dbReference>
<dbReference type="InterPro" id="IPR011545">
    <property type="entry name" value="DEAD/DEAH_box_helicase_dom"/>
</dbReference>
<dbReference type="InterPro" id="IPR055227">
    <property type="entry name" value="HRQ1_WHD"/>
</dbReference>
<dbReference type="GO" id="GO:0036297">
    <property type="term" value="P:interstrand cross-link repair"/>
    <property type="evidence" value="ECO:0007669"/>
    <property type="project" value="TreeGrafter"/>
</dbReference>
<sequence>MPNHGPEDGQRSPSTSWPAQWISLFTTFKALCTVYTFMSAHKQVVPAFATLQSSVQSLTKNPLQLKDLALIKAACPDLVHLEYVPTEQLEQHPTSKRRRKEDLYGPSEQECEYTLIFEFIDHALMTGKASAKRVIMPQNSNPNAAVQLISRRTSTFYRALTEIQKACIAKGEDPVVLLDDAAEGVMPKLPCSEPAQPALPQRMQSMSNVLKNLQHLPWWREQIVPGGWRTFPAREAHFGDPSPPLPTVIQDALHRSHGIERLYMHQVLALSAFQHGQHVVVSTGTSSGKSLVYQIPIACSLLRESTSTAMCLFPTKALTQDQLLSLQRFLALVPGAQDAPIFTYDGDTPREQRRAIRERVRILCTNPDMLHQAILPFEEHWRRFFQGLRVVVLDELHVYSGIFGTHVAFILRRLRRLCAALGNHAVQFVSCSATISEPANHLAQLLALDPVTIQVVQEDGAPCGQKEWAVWNPPLIDDQDPGHGRVSSYTEISRLFRYLIQQGIRTIIFAKVRRTCEIIVRQIREDLLHDGHADLAARVLAYRSGYSPEERRALEKDMASGHLLGLVATSALELGVDIGVLDAVLLFGMPYSFASMWQQAGRAGRRRNDALVVLLGEPFPLDQYYMRHPELVFCGTHAPLWLDTSNELLLEQHILCAAYEVPLNDDDSLYFGEKCMEICTRLLDRDEQGFFFPRGSTFDNPAADIAIRGARQDTYRYLDASTLSLLEEVELERVFFEAYPGAVFLHQGTTYVCQEVHHDQRCAYMLASRVSYHTRPRDYTDVDACQVWRLRSLVHVQGHAFYGKVDIKNHIWGYYKVDRRANILDTIDVDAEPLIRATQGIWLDVPWNIVEALAQQGIHAAAAIHAAEHAVLSLTPLFVASSSGDVLTECKVPIREWSPRTTRRKRPSRLIFYDKPGLHAGLCNQIFEHLDSLVQIALRVIEACECADGCPSCIETPQCLHGNEVSSKKGAAAVLRGLLCQTMFEVESIQSTNIQESHLHTLCAAEPVPLRPDTQVEHIVEITPQSPVHGAERPSPVPFNTLYSSLSFQESV</sequence>
<dbReference type="InterPro" id="IPR014939">
    <property type="entry name" value="CDT1_Gemini-bd-like"/>
</dbReference>
<dbReference type="GO" id="GO:0043138">
    <property type="term" value="F:3'-5' DNA helicase activity"/>
    <property type="evidence" value="ECO:0007669"/>
    <property type="project" value="TreeGrafter"/>
</dbReference>
<dbReference type="Pfam" id="PF08839">
    <property type="entry name" value="CDT1"/>
    <property type="match status" value="1"/>
</dbReference>
<evidence type="ECO:0000256" key="1">
    <source>
        <dbReference type="ARBA" id="ARBA00022741"/>
    </source>
</evidence>
<dbReference type="PANTHER" id="PTHR47957:SF3">
    <property type="entry name" value="ATP-DEPENDENT HELICASE HRQ1"/>
    <property type="match status" value="1"/>
</dbReference>
<dbReference type="GO" id="GO:0006289">
    <property type="term" value="P:nucleotide-excision repair"/>
    <property type="evidence" value="ECO:0007669"/>
    <property type="project" value="TreeGrafter"/>
</dbReference>
<evidence type="ECO:0000256" key="2">
    <source>
        <dbReference type="ARBA" id="ARBA00022840"/>
    </source>
</evidence>
<dbReference type="OMA" id="GAVHLHQ"/>
<dbReference type="CDD" id="cd17923">
    <property type="entry name" value="DEXHc_Hrq1-like"/>
    <property type="match status" value="1"/>
</dbReference>
<keyword evidence="6" id="KW-1185">Reference proteome</keyword>
<reference evidence="6" key="1">
    <citation type="journal article" date="2017" name="Nucleic Acids Res.">
        <title>Proteogenomics produces comprehensive and highly accurate protein-coding gene annotation in a complete genome assembly of Malassezia sympodialis.</title>
        <authorList>
            <person name="Zhu Y."/>
            <person name="Engstroem P.G."/>
            <person name="Tellgren-Roth C."/>
            <person name="Baudo C.D."/>
            <person name="Kennell J.C."/>
            <person name="Sun S."/>
            <person name="Billmyre R.B."/>
            <person name="Schroeder M.S."/>
            <person name="Andersson A."/>
            <person name="Holm T."/>
            <person name="Sigurgeirsson B."/>
            <person name="Wu G."/>
            <person name="Sankaranarayanan S.R."/>
            <person name="Siddharthan R."/>
            <person name="Sanyal K."/>
            <person name="Lundeberg J."/>
            <person name="Nystedt B."/>
            <person name="Boekhout T."/>
            <person name="Dawson T.L. Jr."/>
            <person name="Heitman J."/>
            <person name="Scheynius A."/>
            <person name="Lehtioe J."/>
        </authorList>
    </citation>
    <scope>NUCLEOTIDE SEQUENCE [LARGE SCALE GENOMIC DNA]</scope>
    <source>
        <strain evidence="6">ATCC 42132</strain>
    </source>
</reference>
<proteinExistence type="predicted"/>
<keyword evidence="2" id="KW-0067">ATP-binding</keyword>
<dbReference type="InterPro" id="IPR001650">
    <property type="entry name" value="Helicase_C-like"/>
</dbReference>
<dbReference type="GO" id="GO:0005524">
    <property type="term" value="F:ATP binding"/>
    <property type="evidence" value="ECO:0007669"/>
    <property type="project" value="UniProtKB-KW"/>
</dbReference>
<dbReference type="SMART" id="SM01075">
    <property type="entry name" value="CDT1"/>
    <property type="match status" value="1"/>
</dbReference>
<dbReference type="Pfam" id="PF22982">
    <property type="entry name" value="WHD_HRQ1"/>
    <property type="match status" value="1"/>
</dbReference>
<dbReference type="VEuPathDB" id="FungiDB:MSYG_1510"/>
<evidence type="ECO:0000313" key="5">
    <source>
        <dbReference type="EMBL" id="SHO77169.1"/>
    </source>
</evidence>
<dbReference type="SMART" id="SM00490">
    <property type="entry name" value="HELICc"/>
    <property type="match status" value="1"/>
</dbReference>
<dbReference type="PANTHER" id="PTHR47957">
    <property type="entry name" value="ATP-DEPENDENT HELICASE HRQ1"/>
    <property type="match status" value="1"/>
</dbReference>
<dbReference type="Pfam" id="PF00270">
    <property type="entry name" value="DEAD"/>
    <property type="match status" value="1"/>
</dbReference>
<evidence type="ECO:0000259" key="4">
    <source>
        <dbReference type="PROSITE" id="PS51194"/>
    </source>
</evidence>
<dbReference type="InterPro" id="IPR027417">
    <property type="entry name" value="P-loop_NTPase"/>
</dbReference>
<dbReference type="PROSITE" id="PS51194">
    <property type="entry name" value="HELICASE_CTER"/>
    <property type="match status" value="1"/>
</dbReference>
<feature type="domain" description="Helicase ATP-binding" evidence="3">
    <location>
        <begin position="270"/>
        <end position="453"/>
    </location>
</feature>
<dbReference type="EMBL" id="LT671822">
    <property type="protein sequence ID" value="SHO77169.1"/>
    <property type="molecule type" value="Genomic_DNA"/>
</dbReference>
<keyword evidence="1" id="KW-0547">Nucleotide-binding</keyword>
<dbReference type="InterPro" id="IPR014001">
    <property type="entry name" value="Helicase_ATP-bd"/>
</dbReference>